<keyword evidence="1" id="KW-0812">Transmembrane</keyword>
<protein>
    <submittedName>
        <fullName evidence="2">Uncharacterized protein</fullName>
    </submittedName>
</protein>
<comment type="caution">
    <text evidence="2">The sequence shown here is derived from an EMBL/GenBank/DDBJ whole genome shotgun (WGS) entry which is preliminary data.</text>
</comment>
<keyword evidence="1" id="KW-0472">Membrane</keyword>
<sequence length="58" mass="6779">MYIDRLVLIFIAGAYLLSPAIIEWWSLGGTAWGRPFVIWFILIVLSFWIGRSRDIHDL</sequence>
<keyword evidence="3" id="KW-1185">Reference proteome</keyword>
<feature type="transmembrane region" description="Helical" evidence="1">
    <location>
        <begin position="7"/>
        <end position="25"/>
    </location>
</feature>
<gene>
    <name evidence="2" type="ORF">C8N29_1169</name>
</gene>
<dbReference type="AlphaFoldDB" id="A0A2T5IVD1"/>
<dbReference type="RefSeq" id="WP_170106996.1">
    <property type="nucleotide sequence ID" value="NZ_QAON01000016.1"/>
</dbReference>
<organism evidence="2 3">
    <name type="scientific">Agitococcus lubricus</name>
    <dbReference type="NCBI Taxonomy" id="1077255"/>
    <lineage>
        <taxon>Bacteria</taxon>
        <taxon>Pseudomonadati</taxon>
        <taxon>Pseudomonadota</taxon>
        <taxon>Gammaproteobacteria</taxon>
        <taxon>Moraxellales</taxon>
        <taxon>Moraxellaceae</taxon>
        <taxon>Agitococcus</taxon>
    </lineage>
</organism>
<accession>A0A2T5IVD1</accession>
<feature type="transmembrane region" description="Helical" evidence="1">
    <location>
        <begin position="31"/>
        <end position="50"/>
    </location>
</feature>
<evidence type="ECO:0000256" key="1">
    <source>
        <dbReference type="SAM" id="Phobius"/>
    </source>
</evidence>
<evidence type="ECO:0000313" key="3">
    <source>
        <dbReference type="Proteomes" id="UP000244223"/>
    </source>
</evidence>
<evidence type="ECO:0000313" key="2">
    <source>
        <dbReference type="EMBL" id="PTQ87844.1"/>
    </source>
</evidence>
<reference evidence="2 3" key="1">
    <citation type="submission" date="2018-04" db="EMBL/GenBank/DDBJ databases">
        <title>Genomic Encyclopedia of Archaeal and Bacterial Type Strains, Phase II (KMG-II): from individual species to whole genera.</title>
        <authorList>
            <person name="Goeker M."/>
        </authorList>
    </citation>
    <scope>NUCLEOTIDE SEQUENCE [LARGE SCALE GENOMIC DNA]</scope>
    <source>
        <strain evidence="2 3">DSM 5822</strain>
    </source>
</reference>
<dbReference type="EMBL" id="QAON01000016">
    <property type="protein sequence ID" value="PTQ87844.1"/>
    <property type="molecule type" value="Genomic_DNA"/>
</dbReference>
<keyword evidence="1" id="KW-1133">Transmembrane helix</keyword>
<name>A0A2T5IVD1_9GAMM</name>
<proteinExistence type="predicted"/>
<dbReference type="Proteomes" id="UP000244223">
    <property type="component" value="Unassembled WGS sequence"/>
</dbReference>